<dbReference type="InterPro" id="IPR019260">
    <property type="entry name" value="DUF2262"/>
</dbReference>
<evidence type="ECO:0000313" key="3">
    <source>
        <dbReference type="EMBL" id="SDW90575.1"/>
    </source>
</evidence>
<name>A0A1H2XCM8_9FLAO</name>
<accession>A0A1H2XCM8</accession>
<protein>
    <submittedName>
        <fullName evidence="3">Uncharacterized protein</fullName>
    </submittedName>
</protein>
<reference evidence="3 4" key="1">
    <citation type="submission" date="2016-10" db="EMBL/GenBank/DDBJ databases">
        <authorList>
            <person name="Varghese N."/>
            <person name="Submissions S."/>
        </authorList>
    </citation>
    <scope>NUCLEOTIDE SEQUENCE [LARGE SCALE GENOMIC DNA]</scope>
    <source>
        <strain evidence="3 4">DSM 11449</strain>
    </source>
</reference>
<gene>
    <name evidence="3" type="ORF">SAMN05444420_10570</name>
</gene>
<dbReference type="RefSeq" id="WP_016420918.1">
    <property type="nucleotide sequence ID" value="NZ_FNND01000005.1"/>
</dbReference>
<dbReference type="AlphaFoldDB" id="A0A1H2XCM8"/>
<comment type="caution">
    <text evidence="3">The sequence shown here is derived from an EMBL/GenBank/DDBJ whole genome shotgun (WGS) entry which is preliminary data.</text>
</comment>
<evidence type="ECO:0000259" key="2">
    <source>
        <dbReference type="Pfam" id="PF22886"/>
    </source>
</evidence>
<dbReference type="Pfam" id="PF10020">
    <property type="entry name" value="DUF2262"/>
    <property type="match status" value="1"/>
</dbReference>
<dbReference type="InterPro" id="IPR054286">
    <property type="entry name" value="DUF7021"/>
</dbReference>
<dbReference type="Proteomes" id="UP000182771">
    <property type="component" value="Unassembled WGS sequence"/>
</dbReference>
<dbReference type="GeneID" id="85016710"/>
<dbReference type="EMBL" id="FNND01000005">
    <property type="protein sequence ID" value="SDW90575.1"/>
    <property type="molecule type" value="Genomic_DNA"/>
</dbReference>
<proteinExistence type="predicted"/>
<sequence length="272" mass="31639">MNPEIVQKFSDKFLPEEKEIIALIETRTDGASYYQGAWVPSNDPLAYIDVATNELFYKNARIEWLVPDNNWKYFFEAQKAFRLKVRPQKPGNAAEVFQHTFMLVEILEEDVIEPRFEAILEEYNTEVTYEDDDFSLELNKIYGHFEGGMHYEEVEEGLSLNVHTNGIEKLKELLNLFRQTALVKFKVWIEQLKAFAAGKLTDLANKWQKGEDATAPEITPERFAERMCITELVLFDNKRFCIYFDDDDMFWGHAITVYGNLSGQLEDATIEG</sequence>
<organism evidence="3 4">
    <name type="scientific">Capnocytophaga granulosa</name>
    <dbReference type="NCBI Taxonomy" id="45242"/>
    <lineage>
        <taxon>Bacteria</taxon>
        <taxon>Pseudomonadati</taxon>
        <taxon>Bacteroidota</taxon>
        <taxon>Flavobacteriia</taxon>
        <taxon>Flavobacteriales</taxon>
        <taxon>Flavobacteriaceae</taxon>
        <taxon>Capnocytophaga</taxon>
    </lineage>
</organism>
<evidence type="ECO:0000259" key="1">
    <source>
        <dbReference type="Pfam" id="PF10020"/>
    </source>
</evidence>
<feature type="domain" description="DUF2262" evidence="1">
    <location>
        <begin position="135"/>
        <end position="270"/>
    </location>
</feature>
<evidence type="ECO:0000313" key="4">
    <source>
        <dbReference type="Proteomes" id="UP000182771"/>
    </source>
</evidence>
<keyword evidence="4" id="KW-1185">Reference proteome</keyword>
<dbReference type="OrthoDB" id="1151029at2"/>
<feature type="domain" description="DUF7021" evidence="2">
    <location>
        <begin position="7"/>
        <end position="123"/>
    </location>
</feature>
<dbReference type="Pfam" id="PF22886">
    <property type="entry name" value="DUF7021"/>
    <property type="match status" value="1"/>
</dbReference>